<evidence type="ECO:0000313" key="2">
    <source>
        <dbReference type="Proteomes" id="UP000643279"/>
    </source>
</evidence>
<sequence>MDVDGSRSTPEGLSVAEQNFWERHSGINATQQDVAKARDSDTAARADMVASVWTAEQVAEHLNVPVSTVLLDTAEGKLYSYSDEGGRNFPEWQFTATGQSVIPSLDSVLTALPVDLHPQSVTGFFVTRQPDLILRGIAVSAKEWLEAGMPVDAVVHMAAGLKCQS</sequence>
<reference evidence="2" key="1">
    <citation type="journal article" date="2019" name="Int. J. Syst. Evol. Microbiol.">
        <title>The Global Catalogue of Microorganisms (GCM) 10K type strain sequencing project: providing services to taxonomists for standard genome sequencing and annotation.</title>
        <authorList>
            <consortium name="The Broad Institute Genomics Platform"/>
            <consortium name="The Broad Institute Genome Sequencing Center for Infectious Disease"/>
            <person name="Wu L."/>
            <person name="Ma J."/>
        </authorList>
    </citation>
    <scope>NUCLEOTIDE SEQUENCE [LARGE SCALE GENOMIC DNA]</scope>
    <source>
        <strain evidence="2">CGMCC 1.12778</strain>
    </source>
</reference>
<name>A0ABQ2AZ25_9MICC</name>
<organism evidence="1 2">
    <name type="scientific">Arthrobacter liuii</name>
    <dbReference type="NCBI Taxonomy" id="1476996"/>
    <lineage>
        <taxon>Bacteria</taxon>
        <taxon>Bacillati</taxon>
        <taxon>Actinomycetota</taxon>
        <taxon>Actinomycetes</taxon>
        <taxon>Micrococcales</taxon>
        <taxon>Micrococcaceae</taxon>
        <taxon>Arthrobacter</taxon>
    </lineage>
</organism>
<protein>
    <submittedName>
        <fullName evidence="1">Uncharacterized protein</fullName>
    </submittedName>
</protein>
<dbReference type="RefSeq" id="WP_188572973.1">
    <property type="nucleotide sequence ID" value="NZ_BMFW01000025.1"/>
</dbReference>
<dbReference type="EMBL" id="BMFW01000025">
    <property type="protein sequence ID" value="GGI00145.1"/>
    <property type="molecule type" value="Genomic_DNA"/>
</dbReference>
<evidence type="ECO:0000313" key="1">
    <source>
        <dbReference type="EMBL" id="GGI00145.1"/>
    </source>
</evidence>
<accession>A0ABQ2AZ25</accession>
<comment type="caution">
    <text evidence="1">The sequence shown here is derived from an EMBL/GenBank/DDBJ whole genome shotgun (WGS) entry which is preliminary data.</text>
</comment>
<keyword evidence="2" id="KW-1185">Reference proteome</keyword>
<proteinExistence type="predicted"/>
<dbReference type="Proteomes" id="UP000643279">
    <property type="component" value="Unassembled WGS sequence"/>
</dbReference>
<gene>
    <name evidence="1" type="ORF">GCM10007170_36610</name>
</gene>